<gene>
    <name evidence="1" type="ORF">DFR59_101262</name>
</gene>
<evidence type="ECO:0000313" key="1">
    <source>
        <dbReference type="EMBL" id="RDI47603.1"/>
    </source>
</evidence>
<dbReference type="RefSeq" id="WP_114743819.1">
    <property type="nucleotide sequence ID" value="NZ_QQAY01000001.1"/>
</dbReference>
<protein>
    <submittedName>
        <fullName evidence="1">Uncharacterized protein</fullName>
    </submittedName>
</protein>
<sequence>MPSVQDAFYNYLTIYYVWKSRQDDTAAKETLDFFTEMLIEDFGIPQWSIEEMEDFIEVKFQQDKKDRLLRFPYELISCMLHQIEDDPARYA</sequence>
<dbReference type="OrthoDB" id="2692034at2"/>
<comment type="caution">
    <text evidence="1">The sequence shown here is derived from an EMBL/GenBank/DDBJ whole genome shotgun (WGS) entry which is preliminary data.</text>
</comment>
<dbReference type="Proteomes" id="UP000255326">
    <property type="component" value="Unassembled WGS sequence"/>
</dbReference>
<accession>A0A370H0M0</accession>
<dbReference type="AlphaFoldDB" id="A0A370H0M0"/>
<proteinExistence type="predicted"/>
<keyword evidence="2" id="KW-1185">Reference proteome</keyword>
<organism evidence="1 2">
    <name type="scientific">Falsibacillus pallidus</name>
    <dbReference type="NCBI Taxonomy" id="493781"/>
    <lineage>
        <taxon>Bacteria</taxon>
        <taxon>Bacillati</taxon>
        <taxon>Bacillota</taxon>
        <taxon>Bacilli</taxon>
        <taxon>Bacillales</taxon>
        <taxon>Bacillaceae</taxon>
        <taxon>Falsibacillus</taxon>
    </lineage>
</organism>
<evidence type="ECO:0000313" key="2">
    <source>
        <dbReference type="Proteomes" id="UP000255326"/>
    </source>
</evidence>
<name>A0A370H0M0_9BACI</name>
<dbReference type="EMBL" id="QQAY01000001">
    <property type="protein sequence ID" value="RDI47603.1"/>
    <property type="molecule type" value="Genomic_DNA"/>
</dbReference>
<reference evidence="1 2" key="1">
    <citation type="submission" date="2018-07" db="EMBL/GenBank/DDBJ databases">
        <title>Genomic Encyclopedia of Type Strains, Phase IV (KMG-IV): sequencing the most valuable type-strain genomes for metagenomic binning, comparative biology and taxonomic classification.</title>
        <authorList>
            <person name="Goeker M."/>
        </authorList>
    </citation>
    <scope>NUCLEOTIDE SEQUENCE [LARGE SCALE GENOMIC DNA]</scope>
    <source>
        <strain evidence="1 2">DSM 25281</strain>
    </source>
</reference>